<dbReference type="Proteomes" id="UP001530400">
    <property type="component" value="Unassembled WGS sequence"/>
</dbReference>
<feature type="compositionally biased region" description="Polar residues" evidence="3">
    <location>
        <begin position="795"/>
        <end position="804"/>
    </location>
</feature>
<feature type="binding site" evidence="1">
    <location>
        <begin position="928"/>
        <end position="935"/>
    </location>
    <ligand>
        <name>ATP</name>
        <dbReference type="ChEBI" id="CHEBI:30616"/>
    </ligand>
</feature>
<dbReference type="InterPro" id="IPR027640">
    <property type="entry name" value="Kinesin-like_fam"/>
</dbReference>
<dbReference type="AlphaFoldDB" id="A0ABD3PW58"/>
<protein>
    <recommendedName>
        <fullName evidence="4">Kinesin motor domain-containing protein</fullName>
    </recommendedName>
</protein>
<feature type="compositionally biased region" description="Low complexity" evidence="3">
    <location>
        <begin position="12"/>
        <end position="25"/>
    </location>
</feature>
<evidence type="ECO:0000256" key="3">
    <source>
        <dbReference type="SAM" id="MobiDB-lite"/>
    </source>
</evidence>
<dbReference type="Pfam" id="PF00225">
    <property type="entry name" value="Kinesin"/>
    <property type="match status" value="1"/>
</dbReference>
<dbReference type="PANTHER" id="PTHR47972">
    <property type="entry name" value="KINESIN-LIKE PROTEIN KLP-3"/>
    <property type="match status" value="1"/>
</dbReference>
<dbReference type="SUPFAM" id="SSF52540">
    <property type="entry name" value="P-loop containing nucleoside triphosphate hydrolases"/>
    <property type="match status" value="1"/>
</dbReference>
<evidence type="ECO:0000313" key="6">
    <source>
        <dbReference type="Proteomes" id="UP001530400"/>
    </source>
</evidence>
<feature type="region of interest" description="Disordered" evidence="3">
    <location>
        <begin position="166"/>
        <end position="218"/>
    </location>
</feature>
<evidence type="ECO:0000256" key="1">
    <source>
        <dbReference type="PROSITE-ProRule" id="PRU00283"/>
    </source>
</evidence>
<feature type="compositionally biased region" description="Basic and acidic residues" evidence="3">
    <location>
        <begin position="515"/>
        <end position="524"/>
    </location>
</feature>
<comment type="similarity">
    <text evidence="1">Belongs to the TRAFAC class myosin-kinesin ATPase superfamily. Kinesin family.</text>
</comment>
<feature type="coiled-coil region" evidence="2">
    <location>
        <begin position="581"/>
        <end position="731"/>
    </location>
</feature>
<dbReference type="PANTHER" id="PTHR47972:SF28">
    <property type="entry name" value="KINESIN-LIKE PROTEIN KLP-3"/>
    <property type="match status" value="1"/>
</dbReference>
<reference evidence="5 6" key="1">
    <citation type="submission" date="2024-10" db="EMBL/GenBank/DDBJ databases">
        <title>Updated reference genomes for cyclostephanoid diatoms.</title>
        <authorList>
            <person name="Roberts W.R."/>
            <person name="Alverson A.J."/>
        </authorList>
    </citation>
    <scope>NUCLEOTIDE SEQUENCE [LARGE SCALE GENOMIC DNA]</scope>
    <source>
        <strain evidence="5 6">AJA010-31</strain>
    </source>
</reference>
<sequence length="1184" mass="131050">MNTSRPGLANRQSSTSSTSTTSSQTKPRRRNSFASATASSLSHGGPATMAPKHRNNRNRLPATAALDKENSNNESSTAPTTPSKSNKNKLTEEEVILSPTPYHKVWAERGGKSSPAETRSAKKKKMIQNLNELDATLSPDQNNEGLSSLMKRGGLRFESPSAFCAEHHVPSSSRPHAVAGGRRNPLRDPSPARRVKKLKTNSGAAAGTNSNAAPSPSLGEMRQVITDALASDHHSKLMAALQENGALLQKYQELSERYEELERRYCAKTEDDEFHRLIEEERSKWEEEREMLEAKVVELREQNVGYVEQLTDLEEKCKAKNATAVESGEWEKKYIEQAGELQGAQEALAKVEGEMEEMVVQLTDQEKELEETKAELMRVQEVNEEQANVLEEAQGALEEANQRAQEMEKMAADAGAATELVSRLQEEKAALAEELNEAKSDVESKVEVINKLETTVKNLETAKNDALDLATDSANRVNQLEQSLEVTTQDLESARQALSIAKSKLDGVQSPRSRSAVEEQHHQEVSLLQNRVSTLESRLGDKEKELAGMAEDSKAIKEELQTCRDDCEGLASELEAMSATQSDWSNQRQEMEAQLRTVRKEKADADILLEELDGENKGLMKQWEDTKTELANSNDEVAELSEKLAVESTQKQQVEDRLTRALEDIAGLEANVSSLSTELTASQQLVSSLQQEKYASDAKIAQLSQELASVNAQLQNAKAEISSLRSQLQSKQVYCDNFEKTERELLQDIHRLNEIRRCLHNRCIQLSGNIRVFVRVRPPNESELQALTDGRDSNKTGSRPSSCNGPGSRPSSRDSSTARKSSTAKLTAKKAEVQTDISPFHFPAITADRSTNANKNGPTSYSDLTKQTIVIKEPYKDRGGLSERQKTWKYGFDRVFQPSHVQDDIWEGAEPLVQSCLDGYNVCMFAYGQTGSGKTHTMIGTDEHQGLIPRSVQLFFDTKADIERKCRAQDQDVDIQIEVELLEIYNEEVRDLLSPNAGNDGKLIKVDLNSHDAVGNVVVSASSKQDVDNILRLAQSRRCVKSTNSNAESSRSHMLFTIHFKVSSNSNEELARDGCLHIIDLAGSERVSKSGSVGTLLTEAKHINKSLLALTGVIEKLQSKADHVNYRDSKLTYLLRNSLGGDSKTLAIVCCSPQQEHFTESLSSIRFGAKASRVELKKGNEVDV</sequence>
<evidence type="ECO:0000256" key="2">
    <source>
        <dbReference type="SAM" id="Coils"/>
    </source>
</evidence>
<feature type="compositionally biased region" description="Polar residues" evidence="3">
    <location>
        <begin position="32"/>
        <end position="42"/>
    </location>
</feature>
<keyword evidence="6" id="KW-1185">Reference proteome</keyword>
<dbReference type="InterPro" id="IPR036961">
    <property type="entry name" value="Kinesin_motor_dom_sf"/>
</dbReference>
<feature type="domain" description="Kinesin motor" evidence="4">
    <location>
        <begin position="769"/>
        <end position="1174"/>
    </location>
</feature>
<dbReference type="InterPro" id="IPR001752">
    <property type="entry name" value="Kinesin_motor_dom"/>
</dbReference>
<evidence type="ECO:0000313" key="5">
    <source>
        <dbReference type="EMBL" id="KAL3792245.1"/>
    </source>
</evidence>
<dbReference type="InterPro" id="IPR027417">
    <property type="entry name" value="P-loop_NTPase"/>
</dbReference>
<keyword evidence="1" id="KW-0547">Nucleotide-binding</keyword>
<feature type="coiled-coil region" evidence="2">
    <location>
        <begin position="237"/>
        <end position="316"/>
    </location>
</feature>
<evidence type="ECO:0000259" key="4">
    <source>
        <dbReference type="PROSITE" id="PS50067"/>
    </source>
</evidence>
<dbReference type="GO" id="GO:0005524">
    <property type="term" value="F:ATP binding"/>
    <property type="evidence" value="ECO:0007669"/>
    <property type="project" value="UniProtKB-UniRule"/>
</dbReference>
<dbReference type="PRINTS" id="PR00380">
    <property type="entry name" value="KINESINHEAVY"/>
</dbReference>
<keyword evidence="2" id="KW-0175">Coiled coil</keyword>
<feature type="coiled-coil region" evidence="2">
    <location>
        <begin position="341"/>
        <end position="497"/>
    </location>
</feature>
<dbReference type="SUPFAM" id="SSF57997">
    <property type="entry name" value="Tropomyosin"/>
    <property type="match status" value="1"/>
</dbReference>
<comment type="caution">
    <text evidence="5">The sequence shown here is derived from an EMBL/GenBank/DDBJ whole genome shotgun (WGS) entry which is preliminary data.</text>
</comment>
<keyword evidence="1" id="KW-0505">Motor protein</keyword>
<dbReference type="PROSITE" id="PS50067">
    <property type="entry name" value="KINESIN_MOTOR_2"/>
    <property type="match status" value="1"/>
</dbReference>
<proteinExistence type="inferred from homology"/>
<keyword evidence="1" id="KW-0067">ATP-binding</keyword>
<dbReference type="SUPFAM" id="SSF58104">
    <property type="entry name" value="Methyl-accepting chemotaxis protein (MCP) signaling domain"/>
    <property type="match status" value="1"/>
</dbReference>
<feature type="compositionally biased region" description="Polar residues" evidence="3">
    <location>
        <begin position="72"/>
        <end position="85"/>
    </location>
</feature>
<dbReference type="EMBL" id="JALLPJ020000432">
    <property type="protein sequence ID" value="KAL3792245.1"/>
    <property type="molecule type" value="Genomic_DNA"/>
</dbReference>
<name>A0ABD3PW58_9STRA</name>
<accession>A0ABD3PW58</accession>
<feature type="compositionally biased region" description="Low complexity" evidence="3">
    <location>
        <begin position="805"/>
        <end position="826"/>
    </location>
</feature>
<dbReference type="Gene3D" id="1.10.287.1490">
    <property type="match status" value="1"/>
</dbReference>
<feature type="compositionally biased region" description="Low complexity" evidence="3">
    <location>
        <begin position="200"/>
        <end position="217"/>
    </location>
</feature>
<dbReference type="GO" id="GO:0003774">
    <property type="term" value="F:cytoskeletal motor activity"/>
    <property type="evidence" value="ECO:0007669"/>
    <property type="project" value="UniProtKB-UniRule"/>
</dbReference>
<feature type="region of interest" description="Disordered" evidence="3">
    <location>
        <begin position="1"/>
        <end position="127"/>
    </location>
</feature>
<dbReference type="Gene3D" id="3.40.850.10">
    <property type="entry name" value="Kinesin motor domain"/>
    <property type="match status" value="1"/>
</dbReference>
<dbReference type="SMART" id="SM00129">
    <property type="entry name" value="KISc"/>
    <property type="match status" value="1"/>
</dbReference>
<organism evidence="5 6">
    <name type="scientific">Cyclotella atomus</name>
    <dbReference type="NCBI Taxonomy" id="382360"/>
    <lineage>
        <taxon>Eukaryota</taxon>
        <taxon>Sar</taxon>
        <taxon>Stramenopiles</taxon>
        <taxon>Ochrophyta</taxon>
        <taxon>Bacillariophyta</taxon>
        <taxon>Coscinodiscophyceae</taxon>
        <taxon>Thalassiosirophycidae</taxon>
        <taxon>Stephanodiscales</taxon>
        <taxon>Stephanodiscaceae</taxon>
        <taxon>Cyclotella</taxon>
    </lineage>
</organism>
<feature type="region of interest" description="Disordered" evidence="3">
    <location>
        <begin position="784"/>
        <end position="830"/>
    </location>
</feature>
<feature type="region of interest" description="Disordered" evidence="3">
    <location>
        <begin position="505"/>
        <end position="525"/>
    </location>
</feature>
<gene>
    <name evidence="5" type="ORF">ACHAWO_006064</name>
</gene>